<sequence>MWCFERNRWKCLVHFQKRYLQDIRAKKGDNIILMGSPGAGKTSVGRILGRYLQREVIDIDDDVLEKVWRMTVAEKLSQVGSDGFVEVEGQALLQFFPSKAVVSLSGSNPMHTAAMDHTRSLGTVVYLDVADEEILNRLAAMKVNRIVGQNEGKR</sequence>
<evidence type="ECO:0000313" key="2">
    <source>
        <dbReference type="Proteomes" id="UP000225706"/>
    </source>
</evidence>
<dbReference type="Pfam" id="PF01202">
    <property type="entry name" value="SKI"/>
    <property type="match status" value="1"/>
</dbReference>
<gene>
    <name evidence="1" type="primary">THNSL1</name>
    <name evidence="1" type="ORF">AWC38_SpisGene14172</name>
</gene>
<dbReference type="PANTHER" id="PTHR43515:SF1">
    <property type="entry name" value="THREONINE SYNTHASE-LIKE 1"/>
    <property type="match status" value="1"/>
</dbReference>
<dbReference type="OrthoDB" id="5203861at2759"/>
<proteinExistence type="predicted"/>
<accession>A0A2B4RYC0</accession>
<comment type="caution">
    <text evidence="1">The sequence shown here is derived from an EMBL/GenBank/DDBJ whole genome shotgun (WGS) entry which is preliminary data.</text>
</comment>
<dbReference type="STRING" id="50429.A0A2B4RYC0"/>
<keyword evidence="2" id="KW-1185">Reference proteome</keyword>
<dbReference type="Proteomes" id="UP000225706">
    <property type="component" value="Unassembled WGS sequence"/>
</dbReference>
<dbReference type="SUPFAM" id="SSF52540">
    <property type="entry name" value="P-loop containing nucleoside triphosphate hydrolases"/>
    <property type="match status" value="1"/>
</dbReference>
<dbReference type="PANTHER" id="PTHR43515">
    <property type="entry name" value="THREONINE SYNTHASE-LIKE 1"/>
    <property type="match status" value="1"/>
</dbReference>
<dbReference type="InterPro" id="IPR031322">
    <property type="entry name" value="Shikimate/glucono_kinase"/>
</dbReference>
<protein>
    <submittedName>
        <fullName evidence="1">Threonine synthase-like 1</fullName>
    </submittedName>
</protein>
<dbReference type="EMBL" id="LSMT01000281">
    <property type="protein sequence ID" value="PFX21328.1"/>
    <property type="molecule type" value="Genomic_DNA"/>
</dbReference>
<name>A0A2B4RYC0_STYPI</name>
<dbReference type="GO" id="GO:0005737">
    <property type="term" value="C:cytoplasm"/>
    <property type="evidence" value="ECO:0007669"/>
    <property type="project" value="TreeGrafter"/>
</dbReference>
<dbReference type="Gene3D" id="3.40.50.300">
    <property type="entry name" value="P-loop containing nucleotide triphosphate hydrolases"/>
    <property type="match status" value="1"/>
</dbReference>
<organism evidence="1 2">
    <name type="scientific">Stylophora pistillata</name>
    <name type="common">Smooth cauliflower coral</name>
    <dbReference type="NCBI Taxonomy" id="50429"/>
    <lineage>
        <taxon>Eukaryota</taxon>
        <taxon>Metazoa</taxon>
        <taxon>Cnidaria</taxon>
        <taxon>Anthozoa</taxon>
        <taxon>Hexacorallia</taxon>
        <taxon>Scleractinia</taxon>
        <taxon>Astrocoeniina</taxon>
        <taxon>Pocilloporidae</taxon>
        <taxon>Stylophora</taxon>
    </lineage>
</organism>
<dbReference type="AlphaFoldDB" id="A0A2B4RYC0"/>
<reference evidence="2" key="1">
    <citation type="journal article" date="2017" name="bioRxiv">
        <title>Comparative analysis of the genomes of Stylophora pistillata and Acropora digitifera provides evidence for extensive differences between species of corals.</title>
        <authorList>
            <person name="Voolstra C.R."/>
            <person name="Li Y."/>
            <person name="Liew Y.J."/>
            <person name="Baumgarten S."/>
            <person name="Zoccola D."/>
            <person name="Flot J.-F."/>
            <person name="Tambutte S."/>
            <person name="Allemand D."/>
            <person name="Aranda M."/>
        </authorList>
    </citation>
    <scope>NUCLEOTIDE SEQUENCE [LARGE SCALE GENOMIC DNA]</scope>
</reference>
<dbReference type="PRINTS" id="PR01100">
    <property type="entry name" value="SHIKIMTKNASE"/>
</dbReference>
<dbReference type="InterPro" id="IPR027417">
    <property type="entry name" value="P-loop_NTPase"/>
</dbReference>
<evidence type="ECO:0000313" key="1">
    <source>
        <dbReference type="EMBL" id="PFX21328.1"/>
    </source>
</evidence>